<dbReference type="InterPro" id="IPR050121">
    <property type="entry name" value="Cytochrome_P450_monoxygenase"/>
</dbReference>
<keyword evidence="6" id="KW-0560">Oxidoreductase</keyword>
<evidence type="ECO:0000256" key="5">
    <source>
        <dbReference type="ARBA" id="ARBA00023004"/>
    </source>
</evidence>
<proteinExistence type="inferred from homology"/>
<name>A0ABR3VGB9_HUMIN</name>
<evidence type="ECO:0000313" key="8">
    <source>
        <dbReference type="Proteomes" id="UP001583172"/>
    </source>
</evidence>
<reference evidence="7 8" key="1">
    <citation type="journal article" date="2024" name="Commun. Biol.">
        <title>Comparative genomic analysis of thermophilic fungi reveals convergent evolutionary adaptations and gene losses.</title>
        <authorList>
            <person name="Steindorff A.S."/>
            <person name="Aguilar-Pontes M.V."/>
            <person name="Robinson A.J."/>
            <person name="Andreopoulos B."/>
            <person name="LaButti K."/>
            <person name="Kuo A."/>
            <person name="Mondo S."/>
            <person name="Riley R."/>
            <person name="Otillar R."/>
            <person name="Haridas S."/>
            <person name="Lipzen A."/>
            <person name="Grimwood J."/>
            <person name="Schmutz J."/>
            <person name="Clum A."/>
            <person name="Reid I.D."/>
            <person name="Moisan M.C."/>
            <person name="Butler G."/>
            <person name="Nguyen T.T.M."/>
            <person name="Dewar K."/>
            <person name="Conant G."/>
            <person name="Drula E."/>
            <person name="Henrissat B."/>
            <person name="Hansel C."/>
            <person name="Singer S."/>
            <person name="Hutchinson M.I."/>
            <person name="de Vries R.P."/>
            <person name="Natvig D.O."/>
            <person name="Powell A.J."/>
            <person name="Tsang A."/>
            <person name="Grigoriev I.V."/>
        </authorList>
    </citation>
    <scope>NUCLEOTIDE SEQUENCE [LARGE SCALE GENOMIC DNA]</scope>
    <source>
        <strain evidence="7 8">CBS 620.91</strain>
    </source>
</reference>
<dbReference type="Proteomes" id="UP001583172">
    <property type="component" value="Unassembled WGS sequence"/>
</dbReference>
<dbReference type="PANTHER" id="PTHR24305:SF210">
    <property type="entry name" value="CYTOCHROME P450 MONOOXYGENASE ASQL-RELATED"/>
    <property type="match status" value="1"/>
</dbReference>
<dbReference type="SUPFAM" id="SSF48264">
    <property type="entry name" value="Cytochrome P450"/>
    <property type="match status" value="1"/>
</dbReference>
<dbReference type="PRINTS" id="PR00463">
    <property type="entry name" value="EP450I"/>
</dbReference>
<protein>
    <submittedName>
        <fullName evidence="7">Uncharacterized protein</fullName>
    </submittedName>
</protein>
<dbReference type="InterPro" id="IPR017972">
    <property type="entry name" value="Cyt_P450_CS"/>
</dbReference>
<dbReference type="PANTHER" id="PTHR24305">
    <property type="entry name" value="CYTOCHROME P450"/>
    <property type="match status" value="1"/>
</dbReference>
<dbReference type="InterPro" id="IPR001128">
    <property type="entry name" value="Cyt_P450"/>
</dbReference>
<comment type="similarity">
    <text evidence="2 6">Belongs to the cytochrome P450 family.</text>
</comment>
<comment type="cofactor">
    <cofactor evidence="1">
        <name>heme</name>
        <dbReference type="ChEBI" id="CHEBI:30413"/>
    </cofactor>
</comment>
<evidence type="ECO:0000313" key="7">
    <source>
        <dbReference type="EMBL" id="KAL1840908.1"/>
    </source>
</evidence>
<keyword evidence="8" id="KW-1185">Reference proteome</keyword>
<dbReference type="InterPro" id="IPR002401">
    <property type="entry name" value="Cyt_P450_E_grp-I"/>
</dbReference>
<sequence>MSSLSRCCILQDICPLGSADPTHHASMRLWPSVPAAGPWPGKLLTPLEIFLLYLLARGVYSAFFHPLSRVPGPKLYAFSDLPYLYYLLRGEWPERHRQLHDKYGPVVRYTPSAVSFTTAGAWRTIYGHRIGASATVAAFPKDPKGYRPSESGHPHIVITNDDDHRRQRRVLAHAFSEKALRGQEAIMRQYVDKLISRLRERAVPGEPGGSVVDVVKWYNFTTFDLVGDLTFGEPFGCLDSGGYHPWVAMLFDDIRLITVDETLRRKPALGALVWKLVPKKWLASRMEHWERSRQTAMRRVESGNVTREDFMSYILRNNYDGESGGEKGGPTMTPGEIVENANILILAGSETTATLLSGVTFLLLTHPDKYNRLVKEIRGAFATDADITLTGLGGLDYLNAVLEEGMRMYPPVPILMPRIVPGKGENVEGYWIPGGTTVGVPHWASCQSKFNFHDANKFVPERWIAGERDAVYENDARDACQPFSYGPRNCLGRNLANAEMRLILAKLLWHFDLELQPESRGWRDKQKIFVLWDKDELNVKLTPVVRG</sequence>
<evidence type="ECO:0000256" key="4">
    <source>
        <dbReference type="ARBA" id="ARBA00022723"/>
    </source>
</evidence>
<dbReference type="PROSITE" id="PS00086">
    <property type="entry name" value="CYTOCHROME_P450"/>
    <property type="match status" value="1"/>
</dbReference>
<dbReference type="InterPro" id="IPR036396">
    <property type="entry name" value="Cyt_P450_sf"/>
</dbReference>
<gene>
    <name evidence="7" type="ORF">VTJ49DRAFT_7650</name>
</gene>
<dbReference type="CDD" id="cd11058">
    <property type="entry name" value="CYP60B-like"/>
    <property type="match status" value="1"/>
</dbReference>
<evidence type="ECO:0000256" key="3">
    <source>
        <dbReference type="ARBA" id="ARBA00022617"/>
    </source>
</evidence>
<keyword evidence="6" id="KW-0503">Monooxygenase</keyword>
<organism evidence="7 8">
    <name type="scientific">Humicola insolens</name>
    <name type="common">Soft-rot fungus</name>
    <dbReference type="NCBI Taxonomy" id="85995"/>
    <lineage>
        <taxon>Eukaryota</taxon>
        <taxon>Fungi</taxon>
        <taxon>Dikarya</taxon>
        <taxon>Ascomycota</taxon>
        <taxon>Pezizomycotina</taxon>
        <taxon>Sordariomycetes</taxon>
        <taxon>Sordariomycetidae</taxon>
        <taxon>Sordariales</taxon>
        <taxon>Chaetomiaceae</taxon>
        <taxon>Mycothermus</taxon>
    </lineage>
</organism>
<dbReference type="EMBL" id="JAZGSY010000095">
    <property type="protein sequence ID" value="KAL1840908.1"/>
    <property type="molecule type" value="Genomic_DNA"/>
</dbReference>
<dbReference type="PRINTS" id="PR00385">
    <property type="entry name" value="P450"/>
</dbReference>
<evidence type="ECO:0000256" key="1">
    <source>
        <dbReference type="ARBA" id="ARBA00001971"/>
    </source>
</evidence>
<keyword evidence="4 6" id="KW-0479">Metal-binding</keyword>
<keyword evidence="3 6" id="KW-0349">Heme</keyword>
<accession>A0ABR3VGB9</accession>
<evidence type="ECO:0000256" key="2">
    <source>
        <dbReference type="ARBA" id="ARBA00010617"/>
    </source>
</evidence>
<evidence type="ECO:0000256" key="6">
    <source>
        <dbReference type="RuleBase" id="RU000461"/>
    </source>
</evidence>
<dbReference type="Pfam" id="PF00067">
    <property type="entry name" value="p450"/>
    <property type="match status" value="1"/>
</dbReference>
<keyword evidence="5 6" id="KW-0408">Iron</keyword>
<comment type="caution">
    <text evidence="7">The sequence shown here is derived from an EMBL/GenBank/DDBJ whole genome shotgun (WGS) entry which is preliminary data.</text>
</comment>
<dbReference type="Gene3D" id="1.10.630.10">
    <property type="entry name" value="Cytochrome P450"/>
    <property type="match status" value="1"/>
</dbReference>